<evidence type="ECO:0000259" key="1">
    <source>
        <dbReference type="Pfam" id="PF01978"/>
    </source>
</evidence>
<reference evidence="2" key="1">
    <citation type="submission" date="2016-01" db="EMBL/GenBank/DDBJ databases">
        <authorList>
            <person name="Peeters C."/>
        </authorList>
    </citation>
    <scope>NUCLEOTIDE SEQUENCE [LARGE SCALE GENOMIC DNA]</scope>
    <source>
        <strain evidence="2">LMG 22940</strain>
    </source>
</reference>
<proteinExistence type="predicted"/>
<dbReference type="PANTHER" id="PTHR34293">
    <property type="entry name" value="HTH-TYPE TRANSCRIPTIONAL REGULATOR TRMBL2"/>
    <property type="match status" value="1"/>
</dbReference>
<dbReference type="AlphaFoldDB" id="A0A158KMF3"/>
<dbReference type="InterPro" id="IPR036388">
    <property type="entry name" value="WH-like_DNA-bd_sf"/>
</dbReference>
<dbReference type="PANTHER" id="PTHR34293:SF1">
    <property type="entry name" value="HTH-TYPE TRANSCRIPTIONAL REGULATOR TRMBL2"/>
    <property type="match status" value="1"/>
</dbReference>
<dbReference type="InterPro" id="IPR036390">
    <property type="entry name" value="WH_DNA-bd_sf"/>
</dbReference>
<dbReference type="SUPFAM" id="SSF46785">
    <property type="entry name" value="Winged helix' DNA-binding domain"/>
    <property type="match status" value="1"/>
</dbReference>
<dbReference type="Gene3D" id="1.10.10.10">
    <property type="entry name" value="Winged helix-like DNA-binding domain superfamily/Winged helix DNA-binding domain"/>
    <property type="match status" value="1"/>
</dbReference>
<gene>
    <name evidence="2" type="ORF">AWB68_06487</name>
</gene>
<keyword evidence="3" id="KW-1185">Reference proteome</keyword>
<evidence type="ECO:0000313" key="3">
    <source>
        <dbReference type="Proteomes" id="UP000054770"/>
    </source>
</evidence>
<dbReference type="RefSeq" id="WP_087648428.1">
    <property type="nucleotide sequence ID" value="NZ_FCON02000118.1"/>
</dbReference>
<protein>
    <submittedName>
        <fullName evidence="2">Sugar-specific transcriptional regulator TrmB</fullName>
    </submittedName>
</protein>
<dbReference type="Proteomes" id="UP000054770">
    <property type="component" value="Unassembled WGS sequence"/>
</dbReference>
<dbReference type="InterPro" id="IPR051797">
    <property type="entry name" value="TrmB-like"/>
</dbReference>
<organism evidence="2 3">
    <name type="scientific">Caballeronia choica</name>
    <dbReference type="NCBI Taxonomy" id="326476"/>
    <lineage>
        <taxon>Bacteria</taxon>
        <taxon>Pseudomonadati</taxon>
        <taxon>Pseudomonadota</taxon>
        <taxon>Betaproteobacteria</taxon>
        <taxon>Burkholderiales</taxon>
        <taxon>Burkholderiaceae</taxon>
        <taxon>Caballeronia</taxon>
    </lineage>
</organism>
<feature type="domain" description="Transcription regulator TrmB N-terminal" evidence="1">
    <location>
        <begin position="12"/>
        <end position="74"/>
    </location>
</feature>
<name>A0A158KMF3_9BURK</name>
<accession>A0A158KMF3</accession>
<dbReference type="Pfam" id="PF01978">
    <property type="entry name" value="TrmB"/>
    <property type="match status" value="1"/>
</dbReference>
<evidence type="ECO:0000313" key="2">
    <source>
        <dbReference type="EMBL" id="SAL82358.1"/>
    </source>
</evidence>
<dbReference type="InterPro" id="IPR002831">
    <property type="entry name" value="Tscrpt_reg_TrmB_N"/>
</dbReference>
<dbReference type="OrthoDB" id="5724859at2"/>
<sequence length="256" mass="28475">MASLNQALEQALAQIGIDGNRARFYLAALELGEAPIAAVSHQAGIGRTNAYEVVERLTADGLISRIQRGAKVFVQAQDPFVILRRIEEHRRLAADLVPQLRLLHHRAGSKPRVRYFEGVEGIKEVLYDTLTCKSGELRGVLAMAELLETPGVDVMNKYVAARIKAGLSLRVIRSVSRETDAIWPESQAHRRQLRYAPASLDFGMTSYIYDDKVAYVSSRREHFALCVQSEEFAAFQTAMFEGLWMAAGRAPETPTS</sequence>
<comment type="caution">
    <text evidence="2">The sequence shown here is derived from an EMBL/GenBank/DDBJ whole genome shotgun (WGS) entry which is preliminary data.</text>
</comment>
<dbReference type="EMBL" id="FCON02000118">
    <property type="protein sequence ID" value="SAL82358.1"/>
    <property type="molecule type" value="Genomic_DNA"/>
</dbReference>